<dbReference type="OrthoDB" id="439808at2759"/>
<keyword evidence="3" id="KW-1185">Reference proteome</keyword>
<feature type="chain" id="PRO_5038738462" evidence="1">
    <location>
        <begin position="18"/>
        <end position="83"/>
    </location>
</feature>
<dbReference type="AlphaFoldDB" id="A0A9E7EK39"/>
<organism evidence="2 3">
    <name type="scientific">Musa troglodytarum</name>
    <name type="common">fe'i banana</name>
    <dbReference type="NCBI Taxonomy" id="320322"/>
    <lineage>
        <taxon>Eukaryota</taxon>
        <taxon>Viridiplantae</taxon>
        <taxon>Streptophyta</taxon>
        <taxon>Embryophyta</taxon>
        <taxon>Tracheophyta</taxon>
        <taxon>Spermatophyta</taxon>
        <taxon>Magnoliopsida</taxon>
        <taxon>Liliopsida</taxon>
        <taxon>Zingiberales</taxon>
        <taxon>Musaceae</taxon>
        <taxon>Musa</taxon>
    </lineage>
</organism>
<protein>
    <submittedName>
        <fullName evidence="2">Uncharacterized protein</fullName>
    </submittedName>
</protein>
<gene>
    <name evidence="2" type="ORF">MUK42_05583</name>
</gene>
<feature type="signal peptide" evidence="1">
    <location>
        <begin position="1"/>
        <end position="17"/>
    </location>
</feature>
<proteinExistence type="predicted"/>
<keyword evidence="1" id="KW-0732">Signal</keyword>
<sequence>MFLWSIFTLNFELHTSGVPSNAEPNANVVTKCDIQEYFCCLRESPDNFHFQSFKEQLAESDRMGRDLFLDRRNAQAPSVHVDL</sequence>
<name>A0A9E7EK39_9LILI</name>
<evidence type="ECO:0000313" key="2">
    <source>
        <dbReference type="EMBL" id="URD78970.1"/>
    </source>
</evidence>
<dbReference type="EMBL" id="CP097503">
    <property type="protein sequence ID" value="URD78970.1"/>
    <property type="molecule type" value="Genomic_DNA"/>
</dbReference>
<dbReference type="Proteomes" id="UP001055439">
    <property type="component" value="Chromosome 10"/>
</dbReference>
<evidence type="ECO:0000313" key="3">
    <source>
        <dbReference type="Proteomes" id="UP001055439"/>
    </source>
</evidence>
<reference evidence="2" key="1">
    <citation type="submission" date="2022-05" db="EMBL/GenBank/DDBJ databases">
        <title>The Musa troglodytarum L. genome provides insights into the mechanism of non-climacteric behaviour and enrichment of carotenoids.</title>
        <authorList>
            <person name="Wang J."/>
        </authorList>
    </citation>
    <scope>NUCLEOTIDE SEQUENCE</scope>
    <source>
        <tissue evidence="2">Leaf</tissue>
    </source>
</reference>
<accession>A0A9E7EK39</accession>
<evidence type="ECO:0000256" key="1">
    <source>
        <dbReference type="SAM" id="SignalP"/>
    </source>
</evidence>